<reference evidence="1" key="1">
    <citation type="submission" date="2018-02" db="EMBL/GenBank/DDBJ databases">
        <title>Rhizophora mucronata_Transcriptome.</title>
        <authorList>
            <person name="Meera S.P."/>
            <person name="Sreeshan A."/>
            <person name="Augustine A."/>
        </authorList>
    </citation>
    <scope>NUCLEOTIDE SEQUENCE</scope>
    <source>
        <tissue evidence="1">Leaf</tissue>
    </source>
</reference>
<accession>A0A2P2JP01</accession>
<sequence>MDGNKIRSKGEWHAPNLICGCFGSGGKRAKTSPRLLSNVYQAFPLIMDGPNGSQAGYVHSSSLAGFSFFHFEGFLLSAAVTKQFTEFCVYRVKDTSNRSIASFSNTQPENGRFPDIN</sequence>
<proteinExistence type="predicted"/>
<dbReference type="EMBL" id="GGEC01014723">
    <property type="protein sequence ID" value="MBW95206.1"/>
    <property type="molecule type" value="Transcribed_RNA"/>
</dbReference>
<name>A0A2P2JP01_RHIMU</name>
<evidence type="ECO:0000313" key="1">
    <source>
        <dbReference type="EMBL" id="MBW95206.1"/>
    </source>
</evidence>
<organism evidence="1">
    <name type="scientific">Rhizophora mucronata</name>
    <name type="common">Asiatic mangrove</name>
    <dbReference type="NCBI Taxonomy" id="61149"/>
    <lineage>
        <taxon>Eukaryota</taxon>
        <taxon>Viridiplantae</taxon>
        <taxon>Streptophyta</taxon>
        <taxon>Embryophyta</taxon>
        <taxon>Tracheophyta</taxon>
        <taxon>Spermatophyta</taxon>
        <taxon>Magnoliopsida</taxon>
        <taxon>eudicotyledons</taxon>
        <taxon>Gunneridae</taxon>
        <taxon>Pentapetalae</taxon>
        <taxon>rosids</taxon>
        <taxon>fabids</taxon>
        <taxon>Malpighiales</taxon>
        <taxon>Rhizophoraceae</taxon>
        <taxon>Rhizophora</taxon>
    </lineage>
</organism>
<dbReference type="AlphaFoldDB" id="A0A2P2JP01"/>
<protein>
    <submittedName>
        <fullName evidence="1">Uncharacterized protein</fullName>
    </submittedName>
</protein>